<dbReference type="AlphaFoldDB" id="A0A7W7WSN1"/>
<reference evidence="1 2" key="1">
    <citation type="submission" date="2020-08" db="EMBL/GenBank/DDBJ databases">
        <title>Sequencing the genomes of 1000 actinobacteria strains.</title>
        <authorList>
            <person name="Klenk H.-P."/>
        </authorList>
    </citation>
    <scope>NUCLEOTIDE SEQUENCE [LARGE SCALE GENOMIC DNA]</scope>
    <source>
        <strain evidence="1 2">DSM 45886</strain>
    </source>
</reference>
<sequence length="290" mass="31341">MESRRSHVDRHPMLYRDEARPGVAPGSVPSAGTMFAALYGELVPHAWRDPKLGHDAYSLFYHRSIAMGWLDDRGAGGDFKDRMLRAPGLWGMNDAGWDHPLAVPGLVSWFQVGVSAVPGDRPLPVQPFLRCALDATARAGALDLSAVQVLLPVQGLDPASRPPYAPVPAIGTVGWFGERDPGSRTTVEVDISSGRDSSILGATQQLSEHLADLGRDVFMCRSREVVGRDVIPDPPLADSFWNGPPLHGVVLRGELVEWSHDVIGWLAEVVADSAALLGVRTPLLLTLTRT</sequence>
<dbReference type="EMBL" id="JACHJW010000001">
    <property type="protein sequence ID" value="MBB4962315.1"/>
    <property type="molecule type" value="Genomic_DNA"/>
</dbReference>
<evidence type="ECO:0000313" key="2">
    <source>
        <dbReference type="Proteomes" id="UP000578819"/>
    </source>
</evidence>
<name>A0A7W7WSN1_9ACTN</name>
<dbReference type="RefSeq" id="WP_221449246.1">
    <property type="nucleotide sequence ID" value="NZ_JACHJW010000001.1"/>
</dbReference>
<proteinExistence type="predicted"/>
<evidence type="ECO:0000313" key="1">
    <source>
        <dbReference type="EMBL" id="MBB4962315.1"/>
    </source>
</evidence>
<organism evidence="1 2">
    <name type="scientific">Micromonospora polyrhachis</name>
    <dbReference type="NCBI Taxonomy" id="1282883"/>
    <lineage>
        <taxon>Bacteria</taxon>
        <taxon>Bacillati</taxon>
        <taxon>Actinomycetota</taxon>
        <taxon>Actinomycetes</taxon>
        <taxon>Micromonosporales</taxon>
        <taxon>Micromonosporaceae</taxon>
        <taxon>Micromonospora</taxon>
    </lineage>
</organism>
<gene>
    <name evidence="1" type="ORF">FHR38_006048</name>
</gene>
<dbReference type="Proteomes" id="UP000578819">
    <property type="component" value="Unassembled WGS sequence"/>
</dbReference>
<comment type="caution">
    <text evidence="1">The sequence shown here is derived from an EMBL/GenBank/DDBJ whole genome shotgun (WGS) entry which is preliminary data.</text>
</comment>
<protein>
    <submittedName>
        <fullName evidence="1">Uncharacterized protein</fullName>
    </submittedName>
</protein>
<accession>A0A7W7WSN1</accession>
<keyword evidence="2" id="KW-1185">Reference proteome</keyword>